<feature type="transmembrane region" description="Helical" evidence="2">
    <location>
        <begin position="9"/>
        <end position="29"/>
    </location>
</feature>
<keyword evidence="4" id="KW-1185">Reference proteome</keyword>
<dbReference type="Proteomes" id="UP000749559">
    <property type="component" value="Unassembled WGS sequence"/>
</dbReference>
<evidence type="ECO:0000313" key="4">
    <source>
        <dbReference type="Proteomes" id="UP000749559"/>
    </source>
</evidence>
<comment type="caution">
    <text evidence="3">The sequence shown here is derived from an EMBL/GenBank/DDBJ whole genome shotgun (WGS) entry which is preliminary data.</text>
</comment>
<proteinExistence type="predicted"/>
<accession>A0A8S4P9N4</accession>
<keyword evidence="2" id="KW-0472">Membrane</keyword>
<evidence type="ECO:0000313" key="3">
    <source>
        <dbReference type="EMBL" id="CAH1789936.1"/>
    </source>
</evidence>
<feature type="compositionally biased region" description="Basic and acidic residues" evidence="1">
    <location>
        <begin position="218"/>
        <end position="227"/>
    </location>
</feature>
<evidence type="ECO:0000256" key="1">
    <source>
        <dbReference type="SAM" id="MobiDB-lite"/>
    </source>
</evidence>
<feature type="compositionally biased region" description="Acidic residues" evidence="1">
    <location>
        <begin position="206"/>
        <end position="217"/>
    </location>
</feature>
<feature type="non-terminal residue" evidence="3">
    <location>
        <position position="1"/>
    </location>
</feature>
<dbReference type="AlphaFoldDB" id="A0A8S4P9N4"/>
<keyword evidence="2" id="KW-1133">Transmembrane helix</keyword>
<keyword evidence="2" id="KW-0812">Transmembrane</keyword>
<feature type="region of interest" description="Disordered" evidence="1">
    <location>
        <begin position="204"/>
        <end position="227"/>
    </location>
</feature>
<dbReference type="EMBL" id="CAIIXF020000007">
    <property type="protein sequence ID" value="CAH1789936.1"/>
    <property type="molecule type" value="Genomic_DNA"/>
</dbReference>
<reference evidence="3" key="1">
    <citation type="submission" date="2022-03" db="EMBL/GenBank/DDBJ databases">
        <authorList>
            <person name="Martin C."/>
        </authorList>
    </citation>
    <scope>NUCLEOTIDE SEQUENCE</scope>
</reference>
<organism evidence="3 4">
    <name type="scientific">Owenia fusiformis</name>
    <name type="common">Polychaete worm</name>
    <dbReference type="NCBI Taxonomy" id="6347"/>
    <lineage>
        <taxon>Eukaryota</taxon>
        <taxon>Metazoa</taxon>
        <taxon>Spiralia</taxon>
        <taxon>Lophotrochozoa</taxon>
        <taxon>Annelida</taxon>
        <taxon>Polychaeta</taxon>
        <taxon>Sedentaria</taxon>
        <taxon>Canalipalpata</taxon>
        <taxon>Sabellida</taxon>
        <taxon>Oweniida</taxon>
        <taxon>Oweniidae</taxon>
        <taxon>Owenia</taxon>
    </lineage>
</organism>
<feature type="non-terminal residue" evidence="3">
    <location>
        <position position="249"/>
    </location>
</feature>
<gene>
    <name evidence="3" type="ORF">OFUS_LOCUS15212</name>
</gene>
<name>A0A8S4P9N4_OWEFU</name>
<sequence length="249" mass="28179">SFVLMLCGYIYLIQLLVHALLLVLGHFAVSLTSENIPIADHNIEEAILEEGSDVIERDPDPGDNITCPEQEDVCIKQSCAFPEKVEILQRDGTDKQRNDMSIDSVAVGSKAVYDIRREEFISTREDNAITGDTEEAAKNHECKETVKVDILVEGEDTFVDWEETNSVDSEESVLQVSSYLHNEQTHTLGDINLKKDTSIQQNDINNETDDTFESIDDNPEKKTPHEKENDYILADNDTIDKKECFILKR</sequence>
<evidence type="ECO:0000256" key="2">
    <source>
        <dbReference type="SAM" id="Phobius"/>
    </source>
</evidence>
<protein>
    <submittedName>
        <fullName evidence="3">Uncharacterized protein</fullName>
    </submittedName>
</protein>